<evidence type="ECO:0000256" key="8">
    <source>
        <dbReference type="PROSITE-ProRule" id="PRU01360"/>
    </source>
</evidence>
<keyword evidence="2 8" id="KW-0813">Transport</keyword>
<dbReference type="NCBIfam" id="TIGR04057">
    <property type="entry name" value="SusC_RagA_signa"/>
    <property type="match status" value="1"/>
</dbReference>
<dbReference type="InterPro" id="IPR023997">
    <property type="entry name" value="TonB-dep_OMP_SusC/RagA_CS"/>
</dbReference>
<dbReference type="Gene3D" id="2.40.170.20">
    <property type="entry name" value="TonB-dependent receptor, beta-barrel domain"/>
    <property type="match status" value="1"/>
</dbReference>
<evidence type="ECO:0000256" key="7">
    <source>
        <dbReference type="ARBA" id="ARBA00023237"/>
    </source>
</evidence>
<dbReference type="InterPro" id="IPR023996">
    <property type="entry name" value="TonB-dep_OMP_SusC/RagA"/>
</dbReference>
<evidence type="ECO:0000256" key="3">
    <source>
        <dbReference type="ARBA" id="ARBA00022452"/>
    </source>
</evidence>
<dbReference type="InterPro" id="IPR000531">
    <property type="entry name" value="Beta-barrel_TonB"/>
</dbReference>
<protein>
    <submittedName>
        <fullName evidence="12">TonB-linked outer membrane protein, SusC/RagA family</fullName>
    </submittedName>
</protein>
<dbReference type="Proteomes" id="UP000189981">
    <property type="component" value="Unassembled WGS sequence"/>
</dbReference>
<evidence type="ECO:0000313" key="13">
    <source>
        <dbReference type="Proteomes" id="UP000189981"/>
    </source>
</evidence>
<keyword evidence="6 8" id="KW-0472">Membrane</keyword>
<gene>
    <name evidence="12" type="ORF">SAMN05661099_1669</name>
</gene>
<evidence type="ECO:0000259" key="10">
    <source>
        <dbReference type="Pfam" id="PF00593"/>
    </source>
</evidence>
<dbReference type="SUPFAM" id="SSF49464">
    <property type="entry name" value="Carboxypeptidase regulatory domain-like"/>
    <property type="match status" value="1"/>
</dbReference>
<evidence type="ECO:0000259" key="11">
    <source>
        <dbReference type="Pfam" id="PF07715"/>
    </source>
</evidence>
<comment type="similarity">
    <text evidence="8 9">Belongs to the TonB-dependent receptor family.</text>
</comment>
<dbReference type="InterPro" id="IPR008969">
    <property type="entry name" value="CarboxyPept-like_regulatory"/>
</dbReference>
<reference evidence="13" key="1">
    <citation type="submission" date="2017-02" db="EMBL/GenBank/DDBJ databases">
        <authorList>
            <person name="Varghese N."/>
            <person name="Submissions S."/>
        </authorList>
    </citation>
    <scope>NUCLEOTIDE SEQUENCE [LARGE SCALE GENOMIC DNA]</scope>
    <source>
        <strain evidence="13">DSM 22385</strain>
    </source>
</reference>
<dbReference type="Pfam" id="PF00593">
    <property type="entry name" value="TonB_dep_Rec_b-barrel"/>
    <property type="match status" value="1"/>
</dbReference>
<comment type="subcellular location">
    <subcellularLocation>
        <location evidence="1 8">Cell outer membrane</location>
        <topology evidence="1 8">Multi-pass membrane protein</topology>
    </subcellularLocation>
</comment>
<evidence type="ECO:0000256" key="1">
    <source>
        <dbReference type="ARBA" id="ARBA00004571"/>
    </source>
</evidence>
<proteinExistence type="inferred from homology"/>
<dbReference type="GO" id="GO:0009279">
    <property type="term" value="C:cell outer membrane"/>
    <property type="evidence" value="ECO:0007669"/>
    <property type="project" value="UniProtKB-SubCell"/>
</dbReference>
<evidence type="ECO:0000256" key="9">
    <source>
        <dbReference type="RuleBase" id="RU003357"/>
    </source>
</evidence>
<dbReference type="InterPro" id="IPR036942">
    <property type="entry name" value="Beta-barrel_TonB_sf"/>
</dbReference>
<keyword evidence="5 9" id="KW-0798">TonB box</keyword>
<dbReference type="AlphaFoldDB" id="A0A1T5BTQ5"/>
<dbReference type="SUPFAM" id="SSF56935">
    <property type="entry name" value="Porins"/>
    <property type="match status" value="1"/>
</dbReference>
<evidence type="ECO:0000256" key="2">
    <source>
        <dbReference type="ARBA" id="ARBA00022448"/>
    </source>
</evidence>
<accession>A0A1T5BTQ5</accession>
<dbReference type="NCBIfam" id="TIGR04056">
    <property type="entry name" value="OMP_RagA_SusC"/>
    <property type="match status" value="1"/>
</dbReference>
<organism evidence="12 13">
    <name type="scientific">Daejeonella lutea</name>
    <dbReference type="NCBI Taxonomy" id="572036"/>
    <lineage>
        <taxon>Bacteria</taxon>
        <taxon>Pseudomonadati</taxon>
        <taxon>Bacteroidota</taxon>
        <taxon>Sphingobacteriia</taxon>
        <taxon>Sphingobacteriales</taxon>
        <taxon>Sphingobacteriaceae</taxon>
        <taxon>Daejeonella</taxon>
    </lineage>
</organism>
<dbReference type="STRING" id="572036.SAMN05661099_1669"/>
<feature type="domain" description="TonB-dependent receptor-like beta-barrel" evidence="10">
    <location>
        <begin position="396"/>
        <end position="776"/>
    </location>
</feature>
<dbReference type="InterPro" id="IPR037066">
    <property type="entry name" value="Plug_dom_sf"/>
</dbReference>
<dbReference type="EMBL" id="FUYR01000001">
    <property type="protein sequence ID" value="SKB50270.1"/>
    <property type="molecule type" value="Genomic_DNA"/>
</dbReference>
<dbReference type="InterPro" id="IPR012910">
    <property type="entry name" value="Plug_dom"/>
</dbReference>
<dbReference type="Pfam" id="PF07715">
    <property type="entry name" value="Plug"/>
    <property type="match status" value="1"/>
</dbReference>
<keyword evidence="3 8" id="KW-1134">Transmembrane beta strand</keyword>
<keyword evidence="4 8" id="KW-0812">Transmembrane</keyword>
<dbReference type="Gene3D" id="2.170.130.10">
    <property type="entry name" value="TonB-dependent receptor, plug domain"/>
    <property type="match status" value="1"/>
</dbReference>
<dbReference type="Gene3D" id="2.60.40.1120">
    <property type="entry name" value="Carboxypeptidase-like, regulatory domain"/>
    <property type="match status" value="1"/>
</dbReference>
<dbReference type="Pfam" id="PF13715">
    <property type="entry name" value="CarbopepD_reg_2"/>
    <property type="match status" value="1"/>
</dbReference>
<keyword evidence="13" id="KW-1185">Reference proteome</keyword>
<evidence type="ECO:0000256" key="5">
    <source>
        <dbReference type="ARBA" id="ARBA00023077"/>
    </source>
</evidence>
<dbReference type="InterPro" id="IPR039426">
    <property type="entry name" value="TonB-dep_rcpt-like"/>
</dbReference>
<name>A0A1T5BTQ5_9SPHI</name>
<evidence type="ECO:0000256" key="6">
    <source>
        <dbReference type="ARBA" id="ARBA00023136"/>
    </source>
</evidence>
<keyword evidence="7 8" id="KW-0998">Cell outer membrane</keyword>
<feature type="domain" description="TonB-dependent receptor plug" evidence="11">
    <location>
        <begin position="110"/>
        <end position="232"/>
    </location>
</feature>
<dbReference type="PROSITE" id="PS52016">
    <property type="entry name" value="TONB_DEPENDENT_REC_3"/>
    <property type="match status" value="1"/>
</dbReference>
<evidence type="ECO:0000313" key="12">
    <source>
        <dbReference type="EMBL" id="SKB50270.1"/>
    </source>
</evidence>
<evidence type="ECO:0000256" key="4">
    <source>
        <dbReference type="ARBA" id="ARBA00022692"/>
    </source>
</evidence>
<sequence>MLLLLGVLISQFTIAQTRAISGTVKGDDGLPLPGVSIRVKNTSAGTTTSSTGQYVLQVPRGASQLEFSYVSYKTQLITIGSSDVINVTLVTDLTMLNEIVVTAGGVKRNKADLGYSVATVSSEELITGRTSNPVNALAGKVAGVRVASTSGSVGSSSSIFIRGFTTFTGSNQPLFVVDGVPIDNTGGLNSINSGVTNSNRAIDINQDDIENMSILKGPAAAALYGSRGSNGVILITTKKGKTGAKNSVEYNSSFNLVEPNVLPDYQNTYAQGTGGTYSANSILSWGPEIKGQAVTNFLGTTENLTVYPNNVEDIFRQGHNLQNNVSFQGGTDRSNYRLSYGNLQEKGYLTNNDLKRNNFTLNASSQVAPKFLVGVSAQYVLSNSSRSQFGNQTSNPFFRAYFLPRSYDLKNYPTETADGSPIYFDATDNPIWTLKNNTYDDVVNRVIGNANFKYDVLPWMSLNYRLGVDSYGLDALSYDQIGARGNGSTSASSTGGILNEALNSRDINSYFQIIGSRNITKDLRADFNIGNEIVERNYSYTSTTGKSLSIRDLKNVSNAATITASNSKSQTRLIGLFGELNFGYKGFANLSFTGRNDYSSTFGAANNSYFYPSVAGSFTATEAFPGLKNNILSFLKVSANYAKVGKEAGAYATNTVFVQASASDGFGPAIAFPYNSLNGRSLSNIQRDPNLKPEFTASKEIGLEIRFLKDRLAIEANAYRTSSTDLIFEVPVGPSTGFQSQNRNAGTLKQKGFELMLSGTPLKTQNGAWTVSANWSKITPTVESLAPGVAFIQLGGFVSPGTRLYAGQPYGLLFGSKFNRAPDGKLLIGANGLTSLSPTLGAIGNTNPDWTAGITNNIRIKNFNTSFLLDIRKGGDIYSRNIGDIYRTGVAKETAEFARLDAAGVQTKPYVIEGTLANGQPNTTPVTAQAYWDNLYAFGLGESYVFDGSWFRVREVSVSYTLPAKLLQKTPVGKLEIGVNGRNLYLYAPNFPHFDPETAAQGVSNSQGFTSNDLPQARNYGFFLRATL</sequence>